<organism evidence="2 3">
    <name type="scientific">Pyricularia oryzae</name>
    <name type="common">Rice blast fungus</name>
    <name type="synonym">Magnaporthe oryzae</name>
    <dbReference type="NCBI Taxonomy" id="318829"/>
    <lineage>
        <taxon>Eukaryota</taxon>
        <taxon>Fungi</taxon>
        <taxon>Dikarya</taxon>
        <taxon>Ascomycota</taxon>
        <taxon>Pezizomycotina</taxon>
        <taxon>Sordariomycetes</taxon>
        <taxon>Sordariomycetidae</taxon>
        <taxon>Magnaporthales</taxon>
        <taxon>Pyriculariaceae</taxon>
        <taxon>Pyricularia</taxon>
    </lineage>
</organism>
<accession>A0A4V1C526</accession>
<dbReference type="AlphaFoldDB" id="A0A4V1C526"/>
<dbReference type="EMBL" id="CP034204">
    <property type="protein sequence ID" value="QBZ54915.1"/>
    <property type="molecule type" value="Genomic_DNA"/>
</dbReference>
<reference evidence="2 3" key="1">
    <citation type="journal article" date="2019" name="Mol. Biol. Evol.">
        <title>Blast fungal genomes show frequent chromosomal changes, gene gains and losses, and effector gene turnover.</title>
        <authorList>
            <person name="Gomez Luciano L.B."/>
            <person name="Jason Tsai I."/>
            <person name="Chuma I."/>
            <person name="Tosa Y."/>
            <person name="Chen Y.H."/>
            <person name="Li J.Y."/>
            <person name="Li M.Y."/>
            <person name="Jade Lu M.Y."/>
            <person name="Nakayashiki H."/>
            <person name="Li W.H."/>
        </authorList>
    </citation>
    <scope>NUCLEOTIDE SEQUENCE [LARGE SCALE GENOMIC DNA]</scope>
    <source>
        <strain evidence="2">MZ5-1-6</strain>
    </source>
</reference>
<evidence type="ECO:0008006" key="4">
    <source>
        <dbReference type="Google" id="ProtNLM"/>
    </source>
</evidence>
<dbReference type="Proteomes" id="UP000294847">
    <property type="component" value="Chromosome 1"/>
</dbReference>
<feature type="signal peptide" evidence="1">
    <location>
        <begin position="1"/>
        <end position="22"/>
    </location>
</feature>
<proteinExistence type="predicted"/>
<gene>
    <name evidence="2" type="ORF">PoMZ_10627</name>
</gene>
<evidence type="ECO:0000313" key="3">
    <source>
        <dbReference type="Proteomes" id="UP000294847"/>
    </source>
</evidence>
<evidence type="ECO:0000313" key="2">
    <source>
        <dbReference type="EMBL" id="QBZ54915.1"/>
    </source>
</evidence>
<evidence type="ECO:0000256" key="1">
    <source>
        <dbReference type="SAM" id="SignalP"/>
    </source>
</evidence>
<protein>
    <recommendedName>
        <fullName evidence="4">Secreted protein</fullName>
    </recommendedName>
</protein>
<name>A0A4V1C526_PYROR</name>
<sequence>MSRYASLFKMISFLSLLSDVIAYITEPKLLTINNYQKTRTTWLGGYVAPHGYQQLSGNENRIRSHPLKIIKGWYLVTTRNNPFETRKPSPASKGQE</sequence>
<keyword evidence="1" id="KW-0732">Signal</keyword>
<feature type="chain" id="PRO_5020820356" description="Secreted protein" evidence="1">
    <location>
        <begin position="23"/>
        <end position="96"/>
    </location>
</feature>